<evidence type="ECO:0000256" key="4">
    <source>
        <dbReference type="SAM" id="Phobius"/>
    </source>
</evidence>
<organism evidence="6 7">
    <name type="scientific">Comamonas testosteroni</name>
    <name type="common">Pseudomonas testosteroni</name>
    <dbReference type="NCBI Taxonomy" id="285"/>
    <lineage>
        <taxon>Bacteria</taxon>
        <taxon>Pseudomonadati</taxon>
        <taxon>Pseudomonadota</taxon>
        <taxon>Betaproteobacteria</taxon>
        <taxon>Burkholderiales</taxon>
        <taxon>Comamonadaceae</taxon>
        <taxon>Comamonas</taxon>
    </lineage>
</organism>
<dbReference type="GO" id="GO:0004888">
    <property type="term" value="F:transmembrane signaling receptor activity"/>
    <property type="evidence" value="ECO:0007669"/>
    <property type="project" value="TreeGrafter"/>
</dbReference>
<sequence length="513" mass="54488">MLCESSALRTVLLMSSLASSQLQPRPVAFASPLRASNPSSYATQTAVARQADLLTLLLVLASSAVAVLIGVVMTTAVLPLVVGGVISLLALLVFSFARGSALTRYALPLLLSATVALHIQASMGMLEFHFGVFVTLALVMVYRNWRVVLACALLFAVHHVLFDRLQAWGLGMYCLSAPSFERVLLHAAFVVLQTGVEIFMIYRMNQAFAQGYELDALVQQVDQLKAMVLDVSAAQPRTEVAQRLQQMFLRVHDTVAKVKASAHEMQSAAHGIADGGHELSARSEQARQSVEETAAAIAELRHSVASTAQLAQQASQSVGNAADTARQGAGSVDQLMQGMHDIERGSAAIADIVGVVDSLAFQTNLLALNAAVEAARAGEQGRGFAVVAEEVRRLALRSSAAAKDIRSQIDQSGKAVAGSVKFGAQVQSLMQGFEAQISEAAQRMEGIAQATVHQHEGVEQIGQAIAQIEEVTTRNAELAEQSLSAAVCLQANAQELMDESAVFATKFDSLAAR</sequence>
<comment type="similarity">
    <text evidence="2">Belongs to the methyl-accepting chemotaxis (MCP) protein family.</text>
</comment>
<evidence type="ECO:0000313" key="7">
    <source>
        <dbReference type="Proteomes" id="UP000261948"/>
    </source>
</evidence>
<feature type="transmembrane region" description="Helical" evidence="4">
    <location>
        <begin position="183"/>
        <end position="202"/>
    </location>
</feature>
<keyword evidence="3" id="KW-0807">Transducer</keyword>
<proteinExistence type="inferred from homology"/>
<dbReference type="EMBL" id="QURR01000015">
    <property type="protein sequence ID" value="RGE44176.1"/>
    <property type="molecule type" value="Genomic_DNA"/>
</dbReference>
<dbReference type="InterPro" id="IPR004089">
    <property type="entry name" value="MCPsignal_dom"/>
</dbReference>
<keyword evidence="4" id="KW-0472">Membrane</keyword>
<dbReference type="PANTHER" id="PTHR43531:SF14">
    <property type="entry name" value="METHYL-ACCEPTING CHEMOTAXIS PROTEIN I-RELATED"/>
    <property type="match status" value="1"/>
</dbReference>
<dbReference type="AlphaFoldDB" id="A0A373FJ52"/>
<comment type="caution">
    <text evidence="6">The sequence shown here is derived from an EMBL/GenBank/DDBJ whole genome shotgun (WGS) entry which is preliminary data.</text>
</comment>
<keyword evidence="7" id="KW-1185">Reference proteome</keyword>
<evidence type="ECO:0000256" key="2">
    <source>
        <dbReference type="ARBA" id="ARBA00029447"/>
    </source>
</evidence>
<evidence type="ECO:0000259" key="5">
    <source>
        <dbReference type="PROSITE" id="PS50111"/>
    </source>
</evidence>
<evidence type="ECO:0000256" key="3">
    <source>
        <dbReference type="PROSITE-ProRule" id="PRU00284"/>
    </source>
</evidence>
<dbReference type="PROSITE" id="PS50111">
    <property type="entry name" value="CHEMOTAXIS_TRANSDUC_2"/>
    <property type="match status" value="1"/>
</dbReference>
<dbReference type="PANTHER" id="PTHR43531">
    <property type="entry name" value="PROTEIN ICFG"/>
    <property type="match status" value="1"/>
</dbReference>
<keyword evidence="4" id="KW-1133">Transmembrane helix</keyword>
<feature type="transmembrane region" description="Helical" evidence="4">
    <location>
        <begin position="53"/>
        <end position="71"/>
    </location>
</feature>
<keyword evidence="1" id="KW-0488">Methylation</keyword>
<feature type="domain" description="Methyl-accepting transducer" evidence="5">
    <location>
        <begin position="261"/>
        <end position="490"/>
    </location>
</feature>
<dbReference type="GO" id="GO:0006935">
    <property type="term" value="P:chemotaxis"/>
    <property type="evidence" value="ECO:0007669"/>
    <property type="project" value="TreeGrafter"/>
</dbReference>
<protein>
    <submittedName>
        <fullName evidence="6">Chemotaxis protein</fullName>
    </submittedName>
</protein>
<feature type="transmembrane region" description="Helical" evidence="4">
    <location>
        <begin position="145"/>
        <end position="162"/>
    </location>
</feature>
<accession>A0A373FJ52</accession>
<name>A0A373FJ52_COMTE</name>
<dbReference type="SMART" id="SM00283">
    <property type="entry name" value="MA"/>
    <property type="match status" value="1"/>
</dbReference>
<feature type="transmembrane region" description="Helical" evidence="4">
    <location>
        <begin position="77"/>
        <end position="97"/>
    </location>
</feature>
<dbReference type="GO" id="GO:0007165">
    <property type="term" value="P:signal transduction"/>
    <property type="evidence" value="ECO:0007669"/>
    <property type="project" value="UniProtKB-KW"/>
</dbReference>
<reference evidence="6 7" key="1">
    <citation type="submission" date="2018-08" db="EMBL/GenBank/DDBJ databases">
        <title>Comamonas testosteroni strain SWCO2.</title>
        <authorList>
            <person name="Jiang N."/>
            <person name="Zhang X.Z."/>
        </authorList>
    </citation>
    <scope>NUCLEOTIDE SEQUENCE [LARGE SCALE GENOMIC DNA]</scope>
    <source>
        <strain evidence="6 7">SWCO2</strain>
    </source>
</reference>
<dbReference type="Pfam" id="PF00015">
    <property type="entry name" value="MCPsignal"/>
    <property type="match status" value="1"/>
</dbReference>
<dbReference type="GO" id="GO:0005886">
    <property type="term" value="C:plasma membrane"/>
    <property type="evidence" value="ECO:0007669"/>
    <property type="project" value="TreeGrafter"/>
</dbReference>
<dbReference type="Proteomes" id="UP000261948">
    <property type="component" value="Unassembled WGS sequence"/>
</dbReference>
<evidence type="ECO:0000256" key="1">
    <source>
        <dbReference type="ARBA" id="ARBA00022481"/>
    </source>
</evidence>
<dbReference type="InterPro" id="IPR051310">
    <property type="entry name" value="MCP_chemotaxis"/>
</dbReference>
<keyword evidence="4" id="KW-0812">Transmembrane</keyword>
<feature type="transmembrane region" description="Helical" evidence="4">
    <location>
        <begin position="109"/>
        <end position="139"/>
    </location>
</feature>
<evidence type="ECO:0000313" key="6">
    <source>
        <dbReference type="EMBL" id="RGE44176.1"/>
    </source>
</evidence>
<dbReference type="Gene3D" id="1.10.287.950">
    <property type="entry name" value="Methyl-accepting chemotaxis protein"/>
    <property type="match status" value="1"/>
</dbReference>
<dbReference type="SUPFAM" id="SSF58104">
    <property type="entry name" value="Methyl-accepting chemotaxis protein (MCP) signaling domain"/>
    <property type="match status" value="1"/>
</dbReference>
<gene>
    <name evidence="6" type="ORF">DZC30_13045</name>
</gene>